<dbReference type="PANTHER" id="PTHR10559">
    <property type="entry name" value="TRANSCOBALAMIN-1/GASTRIC INTRINSIC FACTOR"/>
    <property type="match status" value="1"/>
</dbReference>
<reference evidence="8 9" key="1">
    <citation type="submission" date="2020-02" db="EMBL/GenBank/DDBJ databases">
        <authorList>
            <person name="Ferguson B K."/>
        </authorList>
    </citation>
    <scope>NUCLEOTIDE SEQUENCE [LARGE SCALE GENOMIC DNA]</scope>
</reference>
<accession>A0A6H5IF76</accession>
<gene>
    <name evidence="8" type="ORF">TBRA_LOCUS7442</name>
</gene>
<evidence type="ECO:0000313" key="8">
    <source>
        <dbReference type="EMBL" id="CAB0035550.1"/>
    </source>
</evidence>
<evidence type="ECO:0000256" key="2">
    <source>
        <dbReference type="ARBA" id="ARBA00022525"/>
    </source>
</evidence>
<evidence type="ECO:0000256" key="3">
    <source>
        <dbReference type="ARBA" id="ARBA00022729"/>
    </source>
</evidence>
<dbReference type="PROSITE" id="PS51257">
    <property type="entry name" value="PROKAR_LIPOPROTEIN"/>
    <property type="match status" value="1"/>
</dbReference>
<dbReference type="GO" id="GO:0031419">
    <property type="term" value="F:cobalamin binding"/>
    <property type="evidence" value="ECO:0007669"/>
    <property type="project" value="InterPro"/>
</dbReference>
<keyword evidence="2" id="KW-0964">Secreted</keyword>
<comment type="subcellular location">
    <subcellularLocation>
        <location evidence="1">Secreted</location>
    </subcellularLocation>
</comment>
<evidence type="ECO:0000256" key="5">
    <source>
        <dbReference type="PIRSR" id="PIRSR602157-2"/>
    </source>
</evidence>
<feature type="chain" id="PRO_5026309755" evidence="7">
    <location>
        <begin position="36"/>
        <end position="552"/>
    </location>
</feature>
<dbReference type="AlphaFoldDB" id="A0A6H5IF76"/>
<keyword evidence="3 7" id="KW-0732">Signal</keyword>
<feature type="signal peptide" evidence="7">
    <location>
        <begin position="1"/>
        <end position="35"/>
    </location>
</feature>
<sequence length="552" mass="62274">MWDRTNMASSPTLTLPLLLLSPLLLLGCICIFAEAGTNDGTAATKALQQSMLERAEAWLWSERDREAGWGNETQRVLLALRLTQLSRDVDEAPPASLDMQLSAKRLELEIVLQLWRHRDIGGSPLRLARYTIALNAMCMDPRQFYGHDLIGTLQHRETPTDYEFTLSALAACNAQAHVRKRQMRRLLDIAHTAQDHTIDTVAMCIMTLRCIVQDHRHRNLQHFVRKPSLNLAQRQLRDGSFGDLRSTALAVQALEEVENEPLNNWNKTAAINWLSRRQRDDGSFEGDLRNTAEVVAALAPRKLSSIRMLDCGEELAGNGQVTKIISINGGETSQPTNSQYVPSSTGLPTSSPHQSTVIPSVSSDFFSTAINKEATVTSSYVITRPQTPLVNVTYTLWVGSDVNEIHNLSLQAPKNETFYEVMVLAAQRSTDFTFSAYEWPNGHYVHTLAGYKEEPMSYHYWLLYRLPSPPEPSSPPGNQFVAPGEIGPSGYYVFGDAEPKSCISFSRLANFQGHLKLYIATVSKRPRDHHRRHHHYYHLQLCRLIYTYIYNI</sequence>
<dbReference type="InterPro" id="IPR051588">
    <property type="entry name" value="Cobalamin_Transport"/>
</dbReference>
<dbReference type="InterPro" id="IPR008930">
    <property type="entry name" value="Terpenoid_cyclase/PrenylTrfase"/>
</dbReference>
<feature type="region of interest" description="Disordered" evidence="6">
    <location>
        <begin position="328"/>
        <end position="354"/>
    </location>
</feature>
<feature type="binding site" evidence="4">
    <location>
        <position position="243"/>
    </location>
    <ligand>
        <name>cyanocob(III)alamin</name>
        <dbReference type="ChEBI" id="CHEBI:17439"/>
    </ligand>
</feature>
<dbReference type="Pfam" id="PF01122">
    <property type="entry name" value="Cobalamin_bind"/>
    <property type="match status" value="1"/>
</dbReference>
<evidence type="ECO:0000313" key="9">
    <source>
        <dbReference type="Proteomes" id="UP000479190"/>
    </source>
</evidence>
<dbReference type="OrthoDB" id="6343110at2759"/>
<dbReference type="Gene3D" id="1.50.10.20">
    <property type="match status" value="1"/>
</dbReference>
<evidence type="ECO:0000256" key="7">
    <source>
        <dbReference type="SAM" id="SignalP"/>
    </source>
</evidence>
<evidence type="ECO:0000256" key="4">
    <source>
        <dbReference type="PIRSR" id="PIRSR602157-1"/>
    </source>
</evidence>
<proteinExistence type="predicted"/>
<feature type="binding site" evidence="4">
    <location>
        <position position="199"/>
    </location>
    <ligand>
        <name>cyanocob(III)alamin</name>
        <dbReference type="ChEBI" id="CHEBI:17439"/>
    </ligand>
</feature>
<keyword evidence="4" id="KW-0170">Cobalt</keyword>
<organism evidence="8 9">
    <name type="scientific">Trichogramma brassicae</name>
    <dbReference type="NCBI Taxonomy" id="86971"/>
    <lineage>
        <taxon>Eukaryota</taxon>
        <taxon>Metazoa</taxon>
        <taxon>Ecdysozoa</taxon>
        <taxon>Arthropoda</taxon>
        <taxon>Hexapoda</taxon>
        <taxon>Insecta</taxon>
        <taxon>Pterygota</taxon>
        <taxon>Neoptera</taxon>
        <taxon>Endopterygota</taxon>
        <taxon>Hymenoptera</taxon>
        <taxon>Apocrita</taxon>
        <taxon>Proctotrupomorpha</taxon>
        <taxon>Chalcidoidea</taxon>
        <taxon>Trichogrammatidae</taxon>
        <taxon>Trichogramma</taxon>
    </lineage>
</organism>
<dbReference type="Proteomes" id="UP000479190">
    <property type="component" value="Unassembled WGS sequence"/>
</dbReference>
<dbReference type="EMBL" id="CADCXV010000794">
    <property type="protein sequence ID" value="CAB0035550.1"/>
    <property type="molecule type" value="Genomic_DNA"/>
</dbReference>
<feature type="disulfide bond" evidence="5">
    <location>
        <begin position="172"/>
        <end position="210"/>
    </location>
</feature>
<evidence type="ECO:0000256" key="1">
    <source>
        <dbReference type="ARBA" id="ARBA00004613"/>
    </source>
</evidence>
<dbReference type="GO" id="GO:0005615">
    <property type="term" value="C:extracellular space"/>
    <property type="evidence" value="ECO:0007669"/>
    <property type="project" value="TreeGrafter"/>
</dbReference>
<dbReference type="GO" id="GO:0015889">
    <property type="term" value="P:cobalamin transport"/>
    <property type="evidence" value="ECO:0007669"/>
    <property type="project" value="InterPro"/>
</dbReference>
<protein>
    <submittedName>
        <fullName evidence="8">Uncharacterized protein</fullName>
    </submittedName>
</protein>
<name>A0A6H5IF76_9HYME</name>
<dbReference type="SUPFAM" id="SSF48239">
    <property type="entry name" value="Terpenoid cyclases/Protein prenyltransferases"/>
    <property type="match status" value="1"/>
</dbReference>
<dbReference type="InterPro" id="IPR002157">
    <property type="entry name" value="Cbl-bd_prot"/>
</dbReference>
<keyword evidence="5" id="KW-1015">Disulfide bond</keyword>
<dbReference type="Gene3D" id="2.170.130.30">
    <property type="match status" value="1"/>
</dbReference>
<keyword evidence="9" id="KW-1185">Reference proteome</keyword>
<dbReference type="PANTHER" id="PTHR10559:SF18">
    <property type="entry name" value="TRANSCOBALAMIN II"/>
    <property type="match status" value="1"/>
</dbReference>
<evidence type="ECO:0000256" key="6">
    <source>
        <dbReference type="SAM" id="MobiDB-lite"/>
    </source>
</evidence>